<dbReference type="AlphaFoldDB" id="A0A0A9C4J1"/>
<protein>
    <submittedName>
        <fullName evidence="1">Uncharacterized protein</fullName>
    </submittedName>
</protein>
<dbReference type="EMBL" id="GBRH01229585">
    <property type="protein sequence ID" value="JAD68310.1"/>
    <property type="molecule type" value="Transcribed_RNA"/>
</dbReference>
<evidence type="ECO:0000313" key="1">
    <source>
        <dbReference type="EMBL" id="JAD68310.1"/>
    </source>
</evidence>
<sequence length="32" mass="3564">MEEIDELIKVKRLAIVNQVAVEVSQMTAAFST</sequence>
<reference evidence="1" key="1">
    <citation type="submission" date="2014-09" db="EMBL/GenBank/DDBJ databases">
        <authorList>
            <person name="Magalhaes I.L.F."/>
            <person name="Oliveira U."/>
            <person name="Santos F.R."/>
            <person name="Vidigal T.H.D.A."/>
            <person name="Brescovit A.D."/>
            <person name="Santos A.J."/>
        </authorList>
    </citation>
    <scope>NUCLEOTIDE SEQUENCE</scope>
    <source>
        <tissue evidence="1">Shoot tissue taken approximately 20 cm above the soil surface</tissue>
    </source>
</reference>
<organism evidence="1">
    <name type="scientific">Arundo donax</name>
    <name type="common">Giant reed</name>
    <name type="synonym">Donax arundinaceus</name>
    <dbReference type="NCBI Taxonomy" id="35708"/>
    <lineage>
        <taxon>Eukaryota</taxon>
        <taxon>Viridiplantae</taxon>
        <taxon>Streptophyta</taxon>
        <taxon>Embryophyta</taxon>
        <taxon>Tracheophyta</taxon>
        <taxon>Spermatophyta</taxon>
        <taxon>Magnoliopsida</taxon>
        <taxon>Liliopsida</taxon>
        <taxon>Poales</taxon>
        <taxon>Poaceae</taxon>
        <taxon>PACMAD clade</taxon>
        <taxon>Arundinoideae</taxon>
        <taxon>Arundineae</taxon>
        <taxon>Arundo</taxon>
    </lineage>
</organism>
<name>A0A0A9C4J1_ARUDO</name>
<accession>A0A0A9C4J1</accession>
<proteinExistence type="predicted"/>
<reference evidence="1" key="2">
    <citation type="journal article" date="2015" name="Data Brief">
        <title>Shoot transcriptome of the giant reed, Arundo donax.</title>
        <authorList>
            <person name="Barrero R.A."/>
            <person name="Guerrero F.D."/>
            <person name="Moolhuijzen P."/>
            <person name="Goolsby J.A."/>
            <person name="Tidwell J."/>
            <person name="Bellgard S.E."/>
            <person name="Bellgard M.I."/>
        </authorList>
    </citation>
    <scope>NUCLEOTIDE SEQUENCE</scope>
    <source>
        <tissue evidence="1">Shoot tissue taken approximately 20 cm above the soil surface</tissue>
    </source>
</reference>